<keyword evidence="3 6" id="KW-0808">Transferase</keyword>
<dbReference type="SUPFAM" id="SSF53448">
    <property type="entry name" value="Nucleotide-diphospho-sugar transferases"/>
    <property type="match status" value="1"/>
</dbReference>
<dbReference type="Pfam" id="PF00483">
    <property type="entry name" value="NTP_transferase"/>
    <property type="match status" value="1"/>
</dbReference>
<dbReference type="PANTHER" id="PTHR43197">
    <property type="entry name" value="UTP--GLUCOSE-1-PHOSPHATE URIDYLYLTRANSFERASE"/>
    <property type="match status" value="1"/>
</dbReference>
<evidence type="ECO:0000313" key="8">
    <source>
        <dbReference type="EMBL" id="PIT97509.1"/>
    </source>
</evidence>
<accession>A0A2M6WXK7</accession>
<evidence type="ECO:0000259" key="7">
    <source>
        <dbReference type="Pfam" id="PF00483"/>
    </source>
</evidence>
<feature type="domain" description="Nucleotidyl transferase" evidence="7">
    <location>
        <begin position="10"/>
        <end position="270"/>
    </location>
</feature>
<sequence>MKIRKAVFPVAGLGTRFLPATKAQPKEMLPLVDKPIIQYSVEEAAAAGITQMIMVTGKGKRAIEDHFDSAYELEEVLRSKNKDDLLRQVEDISRLGKFIYVRQQQPPLGLGHAVLMAREIIGDDAYFAVFYPDDVMNCPTPCIGQMMEIFAQNNGGIIAVKETDEEGQKRYGIAAVEPTDNPRLFKITDVVEKPGPENAPSNLAIMGRLILPKEIFDELEGAKAGIGGEIQLTDSIRSLIKKMPFYAYKFEGEALDAGEILGYLESTVKLAIKRKDIGEQFRNLLRQILDKNSEG</sequence>
<dbReference type="Proteomes" id="UP000228596">
    <property type="component" value="Unassembled WGS sequence"/>
</dbReference>
<evidence type="ECO:0000256" key="6">
    <source>
        <dbReference type="RuleBase" id="RU361259"/>
    </source>
</evidence>
<evidence type="ECO:0000256" key="2">
    <source>
        <dbReference type="ARBA" id="ARBA00012415"/>
    </source>
</evidence>
<dbReference type="GO" id="GO:0006011">
    <property type="term" value="P:UDP-alpha-D-glucose metabolic process"/>
    <property type="evidence" value="ECO:0007669"/>
    <property type="project" value="InterPro"/>
</dbReference>
<comment type="caution">
    <text evidence="8">The sequence shown here is derived from an EMBL/GenBank/DDBJ whole genome shotgun (WGS) entry which is preliminary data.</text>
</comment>
<comment type="similarity">
    <text evidence="1 6">Belongs to the UDPGP type 2 family.</text>
</comment>
<evidence type="ECO:0000256" key="1">
    <source>
        <dbReference type="ARBA" id="ARBA00006890"/>
    </source>
</evidence>
<dbReference type="InterPro" id="IPR029044">
    <property type="entry name" value="Nucleotide-diphossugar_trans"/>
</dbReference>
<evidence type="ECO:0000256" key="4">
    <source>
        <dbReference type="ARBA" id="ARBA00022695"/>
    </source>
</evidence>
<evidence type="ECO:0000256" key="5">
    <source>
        <dbReference type="ARBA" id="ARBA00048128"/>
    </source>
</evidence>
<dbReference type="GO" id="GO:0003983">
    <property type="term" value="F:UTP:glucose-1-phosphate uridylyltransferase activity"/>
    <property type="evidence" value="ECO:0007669"/>
    <property type="project" value="UniProtKB-EC"/>
</dbReference>
<dbReference type="PANTHER" id="PTHR43197:SF1">
    <property type="entry name" value="UTP--GLUCOSE-1-PHOSPHATE URIDYLYLTRANSFERASE"/>
    <property type="match status" value="1"/>
</dbReference>
<protein>
    <recommendedName>
        <fullName evidence="2 6">UTP--glucose-1-phosphate uridylyltransferase</fullName>
        <ecNumber evidence="2 6">2.7.7.9</ecNumber>
    </recommendedName>
    <alternativeName>
        <fullName evidence="6">UDP-glucose pyrophosphorylase</fullName>
    </alternativeName>
</protein>
<dbReference type="InterPro" id="IPR005771">
    <property type="entry name" value="GalU_uridylyltTrfase_bac/arc"/>
</dbReference>
<dbReference type="AlphaFoldDB" id="A0A2M6WXK7"/>
<dbReference type="NCBIfam" id="TIGR01099">
    <property type="entry name" value="galU"/>
    <property type="match status" value="1"/>
</dbReference>
<keyword evidence="4 6" id="KW-0548">Nucleotidyltransferase</keyword>
<organism evidence="8 9">
    <name type="scientific">Candidatus Berkelbacteria bacterium CG10_big_fil_rev_8_21_14_0_10_41_12</name>
    <dbReference type="NCBI Taxonomy" id="1974513"/>
    <lineage>
        <taxon>Bacteria</taxon>
        <taxon>Candidatus Berkelbacteria</taxon>
    </lineage>
</organism>
<gene>
    <name evidence="8" type="primary">galU</name>
    <name evidence="8" type="ORF">COT77_01105</name>
</gene>
<dbReference type="Gene3D" id="3.90.550.10">
    <property type="entry name" value="Spore Coat Polysaccharide Biosynthesis Protein SpsA, Chain A"/>
    <property type="match status" value="1"/>
</dbReference>
<name>A0A2M6WXK7_9BACT</name>
<dbReference type="EC" id="2.7.7.9" evidence="2 6"/>
<evidence type="ECO:0000256" key="3">
    <source>
        <dbReference type="ARBA" id="ARBA00022679"/>
    </source>
</evidence>
<dbReference type="InterPro" id="IPR005835">
    <property type="entry name" value="NTP_transferase_dom"/>
</dbReference>
<proteinExistence type="inferred from homology"/>
<reference evidence="9" key="1">
    <citation type="submission" date="2017-09" db="EMBL/GenBank/DDBJ databases">
        <title>Depth-based differentiation of microbial function through sediment-hosted aquifers and enrichment of novel symbionts in the deep terrestrial subsurface.</title>
        <authorList>
            <person name="Probst A.J."/>
            <person name="Ladd B."/>
            <person name="Jarett J.K."/>
            <person name="Geller-Mcgrath D.E."/>
            <person name="Sieber C.M.K."/>
            <person name="Emerson J.B."/>
            <person name="Anantharaman K."/>
            <person name="Thomas B.C."/>
            <person name="Malmstrom R."/>
            <person name="Stieglmeier M."/>
            <person name="Klingl A."/>
            <person name="Woyke T."/>
            <person name="Ryan C.M."/>
            <person name="Banfield J.F."/>
        </authorList>
    </citation>
    <scope>NUCLEOTIDE SEQUENCE [LARGE SCALE GENOMIC DNA]</scope>
</reference>
<dbReference type="CDD" id="cd02541">
    <property type="entry name" value="UGPase_prokaryotic"/>
    <property type="match status" value="1"/>
</dbReference>
<comment type="catalytic activity">
    <reaction evidence="5 6">
        <text>alpha-D-glucose 1-phosphate + UTP + H(+) = UDP-alpha-D-glucose + diphosphate</text>
        <dbReference type="Rhea" id="RHEA:19889"/>
        <dbReference type="ChEBI" id="CHEBI:15378"/>
        <dbReference type="ChEBI" id="CHEBI:33019"/>
        <dbReference type="ChEBI" id="CHEBI:46398"/>
        <dbReference type="ChEBI" id="CHEBI:58601"/>
        <dbReference type="ChEBI" id="CHEBI:58885"/>
        <dbReference type="EC" id="2.7.7.9"/>
    </reaction>
</comment>
<dbReference type="EMBL" id="PEZV01000007">
    <property type="protein sequence ID" value="PIT97509.1"/>
    <property type="molecule type" value="Genomic_DNA"/>
</dbReference>
<evidence type="ECO:0000313" key="9">
    <source>
        <dbReference type="Proteomes" id="UP000228596"/>
    </source>
</evidence>